<dbReference type="GO" id="GO:0010150">
    <property type="term" value="P:leaf senescence"/>
    <property type="evidence" value="ECO:0007669"/>
    <property type="project" value="UniProtKB-ARBA"/>
</dbReference>
<organism evidence="3 4">
    <name type="scientific">Digitaria exilis</name>
    <dbReference type="NCBI Taxonomy" id="1010633"/>
    <lineage>
        <taxon>Eukaryota</taxon>
        <taxon>Viridiplantae</taxon>
        <taxon>Streptophyta</taxon>
        <taxon>Embryophyta</taxon>
        <taxon>Tracheophyta</taxon>
        <taxon>Spermatophyta</taxon>
        <taxon>Magnoliopsida</taxon>
        <taxon>Liliopsida</taxon>
        <taxon>Poales</taxon>
        <taxon>Poaceae</taxon>
        <taxon>PACMAD clade</taxon>
        <taxon>Panicoideae</taxon>
        <taxon>Panicodae</taxon>
        <taxon>Paniceae</taxon>
        <taxon>Anthephorinae</taxon>
        <taxon>Digitaria</taxon>
    </lineage>
</organism>
<evidence type="ECO:0000256" key="2">
    <source>
        <dbReference type="SAM" id="MobiDB-lite"/>
    </source>
</evidence>
<gene>
    <name evidence="3" type="ORF">HU200_046197</name>
</gene>
<protein>
    <submittedName>
        <fullName evidence="3">Uncharacterized protein</fullName>
    </submittedName>
</protein>
<reference evidence="3" key="1">
    <citation type="submission" date="2020-07" db="EMBL/GenBank/DDBJ databases">
        <title>Genome sequence and genetic diversity analysis of an under-domesticated orphan crop, white fonio (Digitaria exilis).</title>
        <authorList>
            <person name="Bennetzen J.L."/>
            <person name="Chen S."/>
            <person name="Ma X."/>
            <person name="Wang X."/>
            <person name="Yssel A.E.J."/>
            <person name="Chaluvadi S.R."/>
            <person name="Johnson M."/>
            <person name="Gangashetty P."/>
            <person name="Hamidou F."/>
            <person name="Sanogo M.D."/>
            <person name="Zwaenepoel A."/>
            <person name="Wallace J."/>
            <person name="Van De Peer Y."/>
            <person name="Van Deynze A."/>
        </authorList>
    </citation>
    <scope>NUCLEOTIDE SEQUENCE</scope>
    <source>
        <tissue evidence="3">Leaves</tissue>
    </source>
</reference>
<comment type="caution">
    <text evidence="3">The sequence shown here is derived from an EMBL/GenBank/DDBJ whole genome shotgun (WGS) entry which is preliminary data.</text>
</comment>
<sequence length="234" mass="25043">MSLQGASRCAAAWAPAAERRPFTEPIEIPGVVVSGARAYDRAEEEDQNGEVVPPHVLLARRRAAAAASSVCSGQGRTLKGRDLRRVRESVLRQDEEFQESDILWPDAADFPVSPRGHYAHVGTDDGGEYSGEPRLPMKLQLRQKASSPIDIPGRKKSCAPGGAKGADAAEPPAGRFSDFGVSLACFGGGAGSVVAGSNVFVPPHVTVDRRAKREKAKMMFVVPSGRARVRKMRD</sequence>
<dbReference type="EMBL" id="JACEFO010002133">
    <property type="protein sequence ID" value="KAF8678581.1"/>
    <property type="molecule type" value="Genomic_DNA"/>
</dbReference>
<evidence type="ECO:0000313" key="4">
    <source>
        <dbReference type="Proteomes" id="UP000636709"/>
    </source>
</evidence>
<evidence type="ECO:0000256" key="1">
    <source>
        <dbReference type="ARBA" id="ARBA00034773"/>
    </source>
</evidence>
<dbReference type="InterPro" id="IPR007608">
    <property type="entry name" value="Senescence_reg_S40"/>
</dbReference>
<keyword evidence="4" id="KW-1185">Reference proteome</keyword>
<dbReference type="PANTHER" id="PTHR33083:SF64">
    <property type="entry name" value="OS01G0727700 PROTEIN"/>
    <property type="match status" value="1"/>
</dbReference>
<dbReference type="Proteomes" id="UP000636709">
    <property type="component" value="Unassembled WGS sequence"/>
</dbReference>
<dbReference type="OrthoDB" id="672058at2759"/>
<comment type="similarity">
    <text evidence="1">Belongs to the senescence regulator S40 family.</text>
</comment>
<evidence type="ECO:0000313" key="3">
    <source>
        <dbReference type="EMBL" id="KAF8678581.1"/>
    </source>
</evidence>
<feature type="region of interest" description="Disordered" evidence="2">
    <location>
        <begin position="145"/>
        <end position="170"/>
    </location>
</feature>
<accession>A0A835B1I0</accession>
<name>A0A835B1I0_9POAL</name>
<dbReference type="Pfam" id="PF04520">
    <property type="entry name" value="Senescence_reg"/>
    <property type="match status" value="1"/>
</dbReference>
<dbReference type="AlphaFoldDB" id="A0A835B1I0"/>
<proteinExistence type="inferred from homology"/>
<dbReference type="PANTHER" id="PTHR33083">
    <property type="entry name" value="EXPRESSED PROTEIN"/>
    <property type="match status" value="1"/>
</dbReference>